<evidence type="ECO:0000256" key="1">
    <source>
        <dbReference type="SAM" id="Phobius"/>
    </source>
</evidence>
<accession>A0A0C3NMK7</accession>
<dbReference type="OrthoDB" id="9909019at2759"/>
<dbReference type="AlphaFoldDB" id="A0A0C3NMK7"/>
<dbReference type="EMBL" id="KN831983">
    <property type="protein sequence ID" value="KIO02135.1"/>
    <property type="molecule type" value="Genomic_DNA"/>
</dbReference>
<evidence type="ECO:0000313" key="3">
    <source>
        <dbReference type="Proteomes" id="UP000054217"/>
    </source>
</evidence>
<proteinExistence type="predicted"/>
<dbReference type="Proteomes" id="UP000054217">
    <property type="component" value="Unassembled WGS sequence"/>
</dbReference>
<name>A0A0C3NMK7_PISTI</name>
<feature type="transmembrane region" description="Helical" evidence="1">
    <location>
        <begin position="20"/>
        <end position="39"/>
    </location>
</feature>
<organism evidence="2 3">
    <name type="scientific">Pisolithus tinctorius Marx 270</name>
    <dbReference type="NCBI Taxonomy" id="870435"/>
    <lineage>
        <taxon>Eukaryota</taxon>
        <taxon>Fungi</taxon>
        <taxon>Dikarya</taxon>
        <taxon>Basidiomycota</taxon>
        <taxon>Agaricomycotina</taxon>
        <taxon>Agaricomycetes</taxon>
        <taxon>Agaricomycetidae</taxon>
        <taxon>Boletales</taxon>
        <taxon>Sclerodermatineae</taxon>
        <taxon>Pisolithaceae</taxon>
        <taxon>Pisolithus</taxon>
    </lineage>
</organism>
<reference evidence="3" key="2">
    <citation type="submission" date="2015-01" db="EMBL/GenBank/DDBJ databases">
        <title>Evolutionary Origins and Diversification of the Mycorrhizal Mutualists.</title>
        <authorList>
            <consortium name="DOE Joint Genome Institute"/>
            <consortium name="Mycorrhizal Genomics Consortium"/>
            <person name="Kohler A."/>
            <person name="Kuo A."/>
            <person name="Nagy L.G."/>
            <person name="Floudas D."/>
            <person name="Copeland A."/>
            <person name="Barry K.W."/>
            <person name="Cichocki N."/>
            <person name="Veneault-Fourrey C."/>
            <person name="LaButti K."/>
            <person name="Lindquist E.A."/>
            <person name="Lipzen A."/>
            <person name="Lundell T."/>
            <person name="Morin E."/>
            <person name="Murat C."/>
            <person name="Riley R."/>
            <person name="Ohm R."/>
            <person name="Sun H."/>
            <person name="Tunlid A."/>
            <person name="Henrissat B."/>
            <person name="Grigoriev I.V."/>
            <person name="Hibbett D.S."/>
            <person name="Martin F."/>
        </authorList>
    </citation>
    <scope>NUCLEOTIDE SEQUENCE [LARGE SCALE GENOMIC DNA]</scope>
    <source>
        <strain evidence="3">Marx 270</strain>
    </source>
</reference>
<keyword evidence="1" id="KW-0472">Membrane</keyword>
<protein>
    <submittedName>
        <fullName evidence="2">Uncharacterized protein</fullName>
    </submittedName>
</protein>
<keyword evidence="1" id="KW-0812">Transmembrane</keyword>
<gene>
    <name evidence="2" type="ORF">M404DRAFT_28079</name>
</gene>
<evidence type="ECO:0000313" key="2">
    <source>
        <dbReference type="EMBL" id="KIO02135.1"/>
    </source>
</evidence>
<dbReference type="STRING" id="870435.A0A0C3NMK7"/>
<reference evidence="2 3" key="1">
    <citation type="submission" date="2014-04" db="EMBL/GenBank/DDBJ databases">
        <authorList>
            <consortium name="DOE Joint Genome Institute"/>
            <person name="Kuo A."/>
            <person name="Kohler A."/>
            <person name="Costa M.D."/>
            <person name="Nagy L.G."/>
            <person name="Floudas D."/>
            <person name="Copeland A."/>
            <person name="Barry K.W."/>
            <person name="Cichocki N."/>
            <person name="Veneault-Fourrey C."/>
            <person name="LaButti K."/>
            <person name="Lindquist E.A."/>
            <person name="Lipzen A."/>
            <person name="Lundell T."/>
            <person name="Morin E."/>
            <person name="Murat C."/>
            <person name="Sun H."/>
            <person name="Tunlid A."/>
            <person name="Henrissat B."/>
            <person name="Grigoriev I.V."/>
            <person name="Hibbett D.S."/>
            <person name="Martin F."/>
            <person name="Nordberg H.P."/>
            <person name="Cantor M.N."/>
            <person name="Hua S.X."/>
        </authorList>
    </citation>
    <scope>NUCLEOTIDE SEQUENCE [LARGE SCALE GENOMIC DNA]</scope>
    <source>
        <strain evidence="2 3">Marx 270</strain>
    </source>
</reference>
<keyword evidence="3" id="KW-1185">Reference proteome</keyword>
<dbReference type="InParanoid" id="A0A0C3NMK7"/>
<dbReference type="HOGENOM" id="CLU_2224300_0_0_1"/>
<sequence>MFVSLYQLWNPRSLLPFPFITTYVLFVVLSPAAVIMLTWHMWGVARGETVVEAQDHEVYAKRAKERSDVRSASSPCAWAPTEEGRGPRAFVSLFIVHRSPDTEFGT</sequence>
<keyword evidence="1" id="KW-1133">Transmembrane helix</keyword>